<dbReference type="EMBL" id="CAMTCP010000177">
    <property type="protein sequence ID" value="CAI3578807.1"/>
    <property type="molecule type" value="Genomic_DNA"/>
</dbReference>
<dbReference type="Proteomes" id="UP001189143">
    <property type="component" value="Unassembled WGS sequence"/>
</dbReference>
<comment type="caution">
    <text evidence="1">The sequence shown here is derived from an EMBL/GenBank/DDBJ whole genome shotgun (WGS) entry which is preliminary data.</text>
</comment>
<proteinExistence type="predicted"/>
<organism evidence="1 2">
    <name type="scientific">Clostridium neonatale</name>
    <dbReference type="NCBI Taxonomy" id="137838"/>
    <lineage>
        <taxon>Bacteria</taxon>
        <taxon>Bacillati</taxon>
        <taxon>Bacillota</taxon>
        <taxon>Clostridia</taxon>
        <taxon>Eubacteriales</taxon>
        <taxon>Clostridiaceae</taxon>
        <taxon>Clostridium</taxon>
    </lineage>
</organism>
<evidence type="ECO:0000313" key="1">
    <source>
        <dbReference type="EMBL" id="CAI3578807.1"/>
    </source>
</evidence>
<protein>
    <submittedName>
        <fullName evidence="1">Uncharacterized protein</fullName>
    </submittedName>
</protein>
<evidence type="ECO:0000313" key="2">
    <source>
        <dbReference type="Proteomes" id="UP001189143"/>
    </source>
</evidence>
<reference evidence="1" key="1">
    <citation type="submission" date="2022-10" db="EMBL/GenBank/DDBJ databases">
        <authorList>
            <person name="Aires J."/>
            <person name="Mesa V."/>
        </authorList>
    </citation>
    <scope>NUCLEOTIDE SEQUENCE</scope>
    <source>
        <strain evidence="1">Clostridium neonatale JD116</strain>
    </source>
</reference>
<accession>A0AAD1YEL3</accession>
<gene>
    <name evidence="1" type="ORF">CNEO2_250031</name>
</gene>
<sequence>MKKGYILIYIDRDNDGNGILKEAERNHLAGVEM</sequence>
<name>A0AAD1YEL3_9CLOT</name>
<dbReference type="AlphaFoldDB" id="A0AAD1YEL3"/>